<dbReference type="GO" id="GO:0008270">
    <property type="term" value="F:zinc ion binding"/>
    <property type="evidence" value="ECO:0007669"/>
    <property type="project" value="UniProtKB-KW"/>
</dbReference>
<dbReference type="PROSITE" id="PS50966">
    <property type="entry name" value="ZF_SWIM"/>
    <property type="match status" value="1"/>
</dbReference>
<dbReference type="AlphaFoldDB" id="A0A1G7FQ11"/>
<dbReference type="STRING" id="69960.SAMN05421720_11221"/>
<evidence type="ECO:0000259" key="3">
    <source>
        <dbReference type="PROSITE" id="PS50966"/>
    </source>
</evidence>
<accession>A0A1G7FQ11</accession>
<evidence type="ECO:0000313" key="5">
    <source>
        <dbReference type="Proteomes" id="UP000199412"/>
    </source>
</evidence>
<evidence type="ECO:0000313" key="4">
    <source>
        <dbReference type="EMBL" id="SDE77977.1"/>
    </source>
</evidence>
<keyword evidence="1" id="KW-0862">Zinc</keyword>
<gene>
    <name evidence="4" type="ORF">SAMN05421720_11221</name>
</gene>
<name>A0A1G7FQ11_9PROT</name>
<evidence type="ECO:0000256" key="1">
    <source>
        <dbReference type="PROSITE-ProRule" id="PRU00325"/>
    </source>
</evidence>
<proteinExistence type="predicted"/>
<sequence>MTLEAMLAAHSDLALEGLASKGLLRRARRDHEAGRASVLERTGGEARVQADGQTVEIDGRGPAAARCDCPATGICRHILLAVLALRDGPSPPPDTPEASPAPAPPNAAADVAALPEDALAAFAGADLSAALRIAAEGASIEDDGAGCHVAFPEPKGRVTFIAGQGLAGAAYKGPKTRRRLYVTAAALCLRMAAGVALSDDRRRNAEPETPLDTAFCHAVADTVTRAVPAVLTGAADIAQDLLFDVAISARAAAAPRLAAHLRGLAHAADLAAKRDVAFDPIAFLTAAGNAYALVTALAQTPGDPALTGTLARAYAPDAPMSLWLLAAVPWQTASGARGLTVYGYAPETGTWHATTEARAAGIDPAFDAAREYGRGVWAAGTAQALMGRRLRLPAPRIAPDRQIARTLPEPAVPLDDPLDTAVLEAAGFDDWGAWRAYVRAEARQGLRRRATPVPAMLLPRRITDLTFDDLAQHDRLTVIDRSGAPLALILPPGKNDLAARVHAVAGSIRAIVVEARAPGRGTAVHAVSLIRAQPDGALRVVNLTLDPIKPPRGGQAALAHLRALIPTRSAPVTRRDDPLLRLTTRAMEAMHDLVTVPGRPPDRALIRTMADVGLASLSEALDRAYADPTPATILAVAYLASEVRAALSAADTEAVTEI</sequence>
<evidence type="ECO:0000256" key="2">
    <source>
        <dbReference type="SAM" id="MobiDB-lite"/>
    </source>
</evidence>
<keyword evidence="5" id="KW-1185">Reference proteome</keyword>
<dbReference type="EMBL" id="FNAP01000012">
    <property type="protein sequence ID" value="SDE77977.1"/>
    <property type="molecule type" value="Genomic_DNA"/>
</dbReference>
<reference evidence="4 5" key="1">
    <citation type="submission" date="2016-10" db="EMBL/GenBank/DDBJ databases">
        <authorList>
            <person name="de Groot N.N."/>
        </authorList>
    </citation>
    <scope>NUCLEOTIDE SEQUENCE [LARGE SCALE GENOMIC DNA]</scope>
    <source>
        <strain evidence="4 5">ATCC 700224</strain>
    </source>
</reference>
<dbReference type="OrthoDB" id="242553at2"/>
<organism evidence="4 5">
    <name type="scientific">Rhodospira trueperi</name>
    <dbReference type="NCBI Taxonomy" id="69960"/>
    <lineage>
        <taxon>Bacteria</taxon>
        <taxon>Pseudomonadati</taxon>
        <taxon>Pseudomonadota</taxon>
        <taxon>Alphaproteobacteria</taxon>
        <taxon>Rhodospirillales</taxon>
        <taxon>Rhodospirillaceae</taxon>
        <taxon>Rhodospira</taxon>
    </lineage>
</organism>
<feature type="domain" description="SWIM-type" evidence="3">
    <location>
        <begin position="53"/>
        <end position="86"/>
    </location>
</feature>
<dbReference type="RefSeq" id="WP_092787427.1">
    <property type="nucleotide sequence ID" value="NZ_FNAP01000012.1"/>
</dbReference>
<dbReference type="Proteomes" id="UP000199412">
    <property type="component" value="Unassembled WGS sequence"/>
</dbReference>
<keyword evidence="1" id="KW-0863">Zinc-finger</keyword>
<protein>
    <recommendedName>
        <fullName evidence="3">SWIM-type domain-containing protein</fullName>
    </recommendedName>
</protein>
<feature type="region of interest" description="Disordered" evidence="2">
    <location>
        <begin position="86"/>
        <end position="108"/>
    </location>
</feature>
<dbReference type="InterPro" id="IPR007527">
    <property type="entry name" value="Znf_SWIM"/>
</dbReference>
<feature type="compositionally biased region" description="Pro residues" evidence="2">
    <location>
        <begin position="89"/>
        <end position="105"/>
    </location>
</feature>
<keyword evidence="1" id="KW-0479">Metal-binding</keyword>